<evidence type="ECO:0000256" key="2">
    <source>
        <dbReference type="ARBA" id="ARBA00023015"/>
    </source>
</evidence>
<keyword evidence="4" id="KW-0804">Transcription</keyword>
<dbReference type="GO" id="GO:0003700">
    <property type="term" value="F:DNA-binding transcription factor activity"/>
    <property type="evidence" value="ECO:0007669"/>
    <property type="project" value="TreeGrafter"/>
</dbReference>
<dbReference type="Gene3D" id="1.10.260.40">
    <property type="entry name" value="lambda repressor-like DNA-binding domains"/>
    <property type="match status" value="1"/>
</dbReference>
<organism evidence="7 8">
    <name type="scientific">Pseudonocardia oroxyli</name>
    <dbReference type="NCBI Taxonomy" id="366584"/>
    <lineage>
        <taxon>Bacteria</taxon>
        <taxon>Bacillati</taxon>
        <taxon>Actinomycetota</taxon>
        <taxon>Actinomycetes</taxon>
        <taxon>Pseudonocardiales</taxon>
        <taxon>Pseudonocardiaceae</taxon>
        <taxon>Pseudonocardia</taxon>
    </lineage>
</organism>
<evidence type="ECO:0000313" key="8">
    <source>
        <dbReference type="Proteomes" id="UP000198967"/>
    </source>
</evidence>
<dbReference type="GO" id="GO:0000976">
    <property type="term" value="F:transcription cis-regulatory region binding"/>
    <property type="evidence" value="ECO:0007669"/>
    <property type="project" value="TreeGrafter"/>
</dbReference>
<dbReference type="InterPro" id="IPR010982">
    <property type="entry name" value="Lambda_DNA-bd_dom_sf"/>
</dbReference>
<dbReference type="SUPFAM" id="SSF53822">
    <property type="entry name" value="Periplasmic binding protein-like I"/>
    <property type="match status" value="1"/>
</dbReference>
<dbReference type="AlphaFoldDB" id="A0A1G7SWP9"/>
<dbReference type="Proteomes" id="UP000198967">
    <property type="component" value="Unassembled WGS sequence"/>
</dbReference>
<dbReference type="Gene3D" id="3.40.50.2300">
    <property type="match status" value="2"/>
</dbReference>
<dbReference type="EMBL" id="FNBE01000010">
    <property type="protein sequence ID" value="SDG26720.1"/>
    <property type="molecule type" value="Genomic_DNA"/>
</dbReference>
<keyword evidence="3" id="KW-0238">DNA-binding</keyword>
<evidence type="ECO:0000259" key="6">
    <source>
        <dbReference type="PROSITE" id="PS50932"/>
    </source>
</evidence>
<gene>
    <name evidence="7" type="ORF">SAMN05216377_110103</name>
</gene>
<protein>
    <submittedName>
        <fullName evidence="7">Transcriptional regulator, LacI family</fullName>
    </submittedName>
</protein>
<accession>A0A1G7SWP9</accession>
<dbReference type="InterPro" id="IPR028082">
    <property type="entry name" value="Peripla_BP_I"/>
</dbReference>
<evidence type="ECO:0000256" key="3">
    <source>
        <dbReference type="ARBA" id="ARBA00023125"/>
    </source>
</evidence>
<dbReference type="InterPro" id="IPR000843">
    <property type="entry name" value="HTH_LacI"/>
</dbReference>
<evidence type="ECO:0000256" key="5">
    <source>
        <dbReference type="SAM" id="MobiDB-lite"/>
    </source>
</evidence>
<evidence type="ECO:0000256" key="1">
    <source>
        <dbReference type="ARBA" id="ARBA00022491"/>
    </source>
</evidence>
<dbReference type="PANTHER" id="PTHR30146">
    <property type="entry name" value="LACI-RELATED TRANSCRIPTIONAL REPRESSOR"/>
    <property type="match status" value="1"/>
</dbReference>
<dbReference type="PANTHER" id="PTHR30146:SF148">
    <property type="entry name" value="HTH-TYPE TRANSCRIPTIONAL REPRESSOR PURR-RELATED"/>
    <property type="match status" value="1"/>
</dbReference>
<dbReference type="SMART" id="SM00354">
    <property type="entry name" value="HTH_LACI"/>
    <property type="match status" value="1"/>
</dbReference>
<dbReference type="STRING" id="366584.SAMN05216377_110103"/>
<sequence length="372" mass="39517">MNSTDAGDGQHHANRCYRRGMPGRGPRRPVSMADVAQLAGVSVTTVSHVVNRTRTVAAATEQAVRSAIAESGYVPDNVTRSLRSAGSRVVGLAMSAISNPYFGDVVHGIDRAATRQGYSLLLADTHDDVDGELRAVSDLLGRGVEAIVLAPSADPSTALRHARHRDVPVVLIDRFSDAADTDQIGGENVEATALLVEHLATIGHTRIAMISGQPGLGTTQERLEGYRLGLHRHGLTPRPGYIVTGHSSGEAARATLNELLTQAEPPTAVVVGNNQMTIGAMRAVRDAGINVPRDLALVAFDDFEWADLFHPRLTVIAQPTQALGEQALQLVLSRLADPGAPARRVVMKPTFVHRDSCGCGQDSPTQDTTTPL</sequence>
<reference evidence="7 8" key="1">
    <citation type="submission" date="2016-10" db="EMBL/GenBank/DDBJ databases">
        <authorList>
            <person name="de Groot N.N."/>
        </authorList>
    </citation>
    <scope>NUCLEOTIDE SEQUENCE [LARGE SCALE GENOMIC DNA]</scope>
    <source>
        <strain evidence="7 8">CGMCC 4.3143</strain>
    </source>
</reference>
<dbReference type="CDD" id="cd06267">
    <property type="entry name" value="PBP1_LacI_sugar_binding-like"/>
    <property type="match status" value="1"/>
</dbReference>
<feature type="domain" description="HTH lacI-type" evidence="6">
    <location>
        <begin position="30"/>
        <end position="84"/>
    </location>
</feature>
<dbReference type="Pfam" id="PF00356">
    <property type="entry name" value="LacI"/>
    <property type="match status" value="1"/>
</dbReference>
<keyword evidence="8" id="KW-1185">Reference proteome</keyword>
<dbReference type="PROSITE" id="PS50932">
    <property type="entry name" value="HTH_LACI_2"/>
    <property type="match status" value="1"/>
</dbReference>
<dbReference type="Pfam" id="PF13377">
    <property type="entry name" value="Peripla_BP_3"/>
    <property type="match status" value="1"/>
</dbReference>
<name>A0A1G7SWP9_PSEOR</name>
<feature type="region of interest" description="Disordered" evidence="5">
    <location>
        <begin position="1"/>
        <end position="29"/>
    </location>
</feature>
<evidence type="ECO:0000313" key="7">
    <source>
        <dbReference type="EMBL" id="SDG26720.1"/>
    </source>
</evidence>
<keyword evidence="1" id="KW-0678">Repressor</keyword>
<proteinExistence type="predicted"/>
<evidence type="ECO:0000256" key="4">
    <source>
        <dbReference type="ARBA" id="ARBA00023163"/>
    </source>
</evidence>
<dbReference type="PROSITE" id="PS00356">
    <property type="entry name" value="HTH_LACI_1"/>
    <property type="match status" value="1"/>
</dbReference>
<dbReference type="SUPFAM" id="SSF47413">
    <property type="entry name" value="lambda repressor-like DNA-binding domains"/>
    <property type="match status" value="1"/>
</dbReference>
<keyword evidence="2" id="KW-0805">Transcription regulation</keyword>
<dbReference type="InterPro" id="IPR046335">
    <property type="entry name" value="LacI/GalR-like_sensor"/>
</dbReference>